<feature type="region of interest" description="Disordered" evidence="1">
    <location>
        <begin position="406"/>
        <end position="429"/>
    </location>
</feature>
<evidence type="ECO:0000313" key="2">
    <source>
        <dbReference type="EMBL" id="CAG8525140.1"/>
    </source>
</evidence>
<dbReference type="EMBL" id="CAJVQA010001757">
    <property type="protein sequence ID" value="CAG8525140.1"/>
    <property type="molecule type" value="Genomic_DNA"/>
</dbReference>
<name>A0A9N9ACG4_9GLOM</name>
<dbReference type="InterPro" id="IPR031052">
    <property type="entry name" value="FHY3/FAR1"/>
</dbReference>
<accession>A0A9N9ACG4</accession>
<dbReference type="Proteomes" id="UP000789759">
    <property type="component" value="Unassembled WGS sequence"/>
</dbReference>
<dbReference type="AlphaFoldDB" id="A0A9N9ACG4"/>
<keyword evidence="3" id="KW-1185">Reference proteome</keyword>
<dbReference type="GO" id="GO:0006355">
    <property type="term" value="P:regulation of DNA-templated transcription"/>
    <property type="evidence" value="ECO:0007669"/>
    <property type="project" value="InterPro"/>
</dbReference>
<protein>
    <submittedName>
        <fullName evidence="2">5736_t:CDS:1</fullName>
    </submittedName>
</protein>
<evidence type="ECO:0000256" key="1">
    <source>
        <dbReference type="SAM" id="MobiDB-lite"/>
    </source>
</evidence>
<evidence type="ECO:0000313" key="3">
    <source>
        <dbReference type="Proteomes" id="UP000789759"/>
    </source>
</evidence>
<comment type="caution">
    <text evidence="2">The sequence shown here is derived from an EMBL/GenBank/DDBJ whole genome shotgun (WGS) entry which is preliminary data.</text>
</comment>
<dbReference type="PANTHER" id="PTHR31669">
    <property type="entry name" value="PROTEIN FAR1-RELATED SEQUENCE 10-RELATED"/>
    <property type="match status" value="1"/>
</dbReference>
<gene>
    <name evidence="2" type="ORF">CPELLU_LOCUS3579</name>
</gene>
<reference evidence="2" key="1">
    <citation type="submission" date="2021-06" db="EMBL/GenBank/DDBJ databases">
        <authorList>
            <person name="Kallberg Y."/>
            <person name="Tangrot J."/>
            <person name="Rosling A."/>
        </authorList>
    </citation>
    <scope>NUCLEOTIDE SEQUENCE</scope>
    <source>
        <strain evidence="2">FL966</strain>
    </source>
</reference>
<sequence length="509" mass="59012">MDIEQLFKNTNFDINIIEQSFENTDLDINVETNLDIDINTSDNENFLDILNNNKLSITLSKRQTFLTSNNSATILILVRWKKHEYHVTQVNLEHNHPLDFAAVMFDSGYQKLSYNENMHIQMLYNRGVPIPTIINMLTEQYSRYIYSKDMYNSLNHQSRDYVKDLLQTTELLNHLNSNNEYLTLVNNGNLALISAVRTELLHVKHQLCIWHVEQNIVKNLNNKFKDKFIAFSKDFKAVMLEPMVDQFNTQWDHLIIEYTEAIRTTQQSEATNAYLKCLLGYTAPLPELINAIEMLSYVSLAVSDFVYTLLLEQHNMALTYDIKRQEANLYICSCNYNVQFALPYRHVLAVHIANKEILSLNYIGTHWVIFFSELTMTEKQNDISYNLNNNDDLNNNDVNLNNNNANNANNNLNNNDINSNSKNNNESINESNHIGHVEINKTLALFVEQLNSKYPLLQEDIRDPVIAKTKGRPSGTKYKKTGSEHVTKKNMCVVFVIIQGIILEVVRRR</sequence>
<organism evidence="2 3">
    <name type="scientific">Cetraspora pellucida</name>
    <dbReference type="NCBI Taxonomy" id="1433469"/>
    <lineage>
        <taxon>Eukaryota</taxon>
        <taxon>Fungi</taxon>
        <taxon>Fungi incertae sedis</taxon>
        <taxon>Mucoromycota</taxon>
        <taxon>Glomeromycotina</taxon>
        <taxon>Glomeromycetes</taxon>
        <taxon>Diversisporales</taxon>
        <taxon>Gigasporaceae</taxon>
        <taxon>Cetraspora</taxon>
    </lineage>
</organism>
<dbReference type="PANTHER" id="PTHR31669:SF251">
    <property type="entry name" value="PROTEIN FAR1-RELATED SEQUENCE"/>
    <property type="match status" value="1"/>
</dbReference>
<proteinExistence type="predicted"/>